<protein>
    <submittedName>
        <fullName evidence="1">Uncharacterized protein</fullName>
    </submittedName>
</protein>
<organism evidence="1">
    <name type="scientific">uncultured Gemmatimonadota bacterium</name>
    <dbReference type="NCBI Taxonomy" id="203437"/>
    <lineage>
        <taxon>Bacteria</taxon>
        <taxon>Pseudomonadati</taxon>
        <taxon>Gemmatimonadota</taxon>
        <taxon>environmental samples</taxon>
    </lineage>
</organism>
<dbReference type="AlphaFoldDB" id="A0A6J4MP11"/>
<dbReference type="EMBL" id="CADCTW010000210">
    <property type="protein sequence ID" value="CAA9362779.1"/>
    <property type="molecule type" value="Genomic_DNA"/>
</dbReference>
<sequence length="37" mass="4146">MLPWGRTVRAAPGANFGLYSVYGKVRPSRLLRGLQTR</sequence>
<name>A0A6J4MP11_9BACT</name>
<proteinExistence type="predicted"/>
<gene>
    <name evidence="1" type="ORF">AVDCRST_MAG68-4585</name>
</gene>
<reference evidence="1" key="1">
    <citation type="submission" date="2020-02" db="EMBL/GenBank/DDBJ databases">
        <authorList>
            <person name="Meier V. D."/>
        </authorList>
    </citation>
    <scope>NUCLEOTIDE SEQUENCE</scope>
    <source>
        <strain evidence="1">AVDCRST_MAG68</strain>
    </source>
</reference>
<evidence type="ECO:0000313" key="1">
    <source>
        <dbReference type="EMBL" id="CAA9362779.1"/>
    </source>
</evidence>
<accession>A0A6J4MP11</accession>